<keyword evidence="3" id="KW-0238">DNA-binding</keyword>
<dbReference type="SMART" id="SM00448">
    <property type="entry name" value="REC"/>
    <property type="match status" value="1"/>
</dbReference>
<comment type="caution">
    <text evidence="9">The sequence shown here is derived from an EMBL/GenBank/DDBJ whole genome shotgun (WGS) entry which is preliminary data.</text>
</comment>
<evidence type="ECO:0000259" key="7">
    <source>
        <dbReference type="PROSITE" id="PS50043"/>
    </source>
</evidence>
<dbReference type="InterPro" id="IPR058245">
    <property type="entry name" value="NreC/VraR/RcsB-like_REC"/>
</dbReference>
<keyword evidence="1 5" id="KW-0597">Phosphoprotein</keyword>
<dbReference type="SMART" id="SM00421">
    <property type="entry name" value="HTH_LUXR"/>
    <property type="match status" value="1"/>
</dbReference>
<reference evidence="9 10" key="1">
    <citation type="submission" date="2019-06" db="EMBL/GenBank/DDBJ databases">
        <title>Tsukamurella conjunctivitidis sp. nov., Tsukamurella assacharolytica sp. nov. and Tsukamurella sputae sp. nov. isolated from patients with conjunctivitis, bacteraemia (lymphoma) and respiratory infection (sputum) in Hong Kong.</title>
        <authorList>
            <person name="Teng J.L.L."/>
            <person name="Lee H.H."/>
            <person name="Fong J.Y.H."/>
            <person name="Fok K.M.N."/>
            <person name="Lau S.K.P."/>
            <person name="Woo P.C.Y."/>
        </authorList>
    </citation>
    <scope>NUCLEOTIDE SEQUENCE [LARGE SCALE GENOMIC DNA]</scope>
    <source>
        <strain evidence="9 10">HKU72</strain>
    </source>
</reference>
<dbReference type="CDD" id="cd06170">
    <property type="entry name" value="LuxR_C_like"/>
    <property type="match status" value="1"/>
</dbReference>
<organism evidence="9 10">
    <name type="scientific">Tsukamurella conjunctivitidis</name>
    <dbReference type="NCBI Taxonomy" id="2592068"/>
    <lineage>
        <taxon>Bacteria</taxon>
        <taxon>Bacillati</taxon>
        <taxon>Actinomycetota</taxon>
        <taxon>Actinomycetes</taxon>
        <taxon>Mycobacteriales</taxon>
        <taxon>Tsukamurellaceae</taxon>
        <taxon>Tsukamurella</taxon>
    </lineage>
</organism>
<dbReference type="InterPro" id="IPR011006">
    <property type="entry name" value="CheY-like_superfamily"/>
</dbReference>
<keyword evidence="4" id="KW-0804">Transcription</keyword>
<dbReference type="Gene3D" id="3.40.50.2300">
    <property type="match status" value="1"/>
</dbReference>
<feature type="modified residue" description="4-aspartylphosphate" evidence="5">
    <location>
        <position position="82"/>
    </location>
</feature>
<protein>
    <submittedName>
        <fullName evidence="9">Response regulator transcription factor</fullName>
    </submittedName>
</protein>
<dbReference type="PANTHER" id="PTHR43214">
    <property type="entry name" value="TWO-COMPONENT RESPONSE REGULATOR"/>
    <property type="match status" value="1"/>
</dbReference>
<proteinExistence type="predicted"/>
<dbReference type="AlphaFoldDB" id="A0A5C5RXY2"/>
<dbReference type="GO" id="GO:0000160">
    <property type="term" value="P:phosphorelay signal transduction system"/>
    <property type="evidence" value="ECO:0007669"/>
    <property type="project" value="InterPro"/>
</dbReference>
<dbReference type="GO" id="GO:0003677">
    <property type="term" value="F:DNA binding"/>
    <property type="evidence" value="ECO:0007669"/>
    <property type="project" value="UniProtKB-KW"/>
</dbReference>
<dbReference type="PROSITE" id="PS50110">
    <property type="entry name" value="RESPONSE_REGULATORY"/>
    <property type="match status" value="1"/>
</dbReference>
<sequence>MARRSDASRRDRIPSGRFDPRRPPVTDRPIRLLLVDDQDLVRLGLRRILRLRDGFEVVGECADGDEVPTAVAETAPDVVLMDLRMKRVSGMEATRRLTATADAPPVLVLTTFRDDDLLSEALRAGASGFVLKDSPAEELIRAVRLVAAGEAVLDPAVTGRVLETYRTAVPAVAAASGEQARLTSREVDVLALVGRGLSNDDIAAELVISIVTVKSHIGSIFTKLGVRNRAEAIVFAFDHGIVRPGG</sequence>
<dbReference type="EMBL" id="VIGX01000015">
    <property type="protein sequence ID" value="TWS27290.1"/>
    <property type="molecule type" value="Genomic_DNA"/>
</dbReference>
<dbReference type="PROSITE" id="PS50043">
    <property type="entry name" value="HTH_LUXR_2"/>
    <property type="match status" value="1"/>
</dbReference>
<dbReference type="Pfam" id="PF00072">
    <property type="entry name" value="Response_reg"/>
    <property type="match status" value="1"/>
</dbReference>
<dbReference type="Pfam" id="PF00196">
    <property type="entry name" value="GerE"/>
    <property type="match status" value="1"/>
</dbReference>
<dbReference type="InterPro" id="IPR039420">
    <property type="entry name" value="WalR-like"/>
</dbReference>
<evidence type="ECO:0000313" key="10">
    <source>
        <dbReference type="Proteomes" id="UP000319375"/>
    </source>
</evidence>
<dbReference type="Proteomes" id="UP000319375">
    <property type="component" value="Unassembled WGS sequence"/>
</dbReference>
<evidence type="ECO:0000256" key="4">
    <source>
        <dbReference type="ARBA" id="ARBA00023163"/>
    </source>
</evidence>
<name>A0A5C5RXY2_9ACTN</name>
<evidence type="ECO:0000256" key="6">
    <source>
        <dbReference type="SAM" id="MobiDB-lite"/>
    </source>
</evidence>
<dbReference type="OrthoDB" id="9808843at2"/>
<dbReference type="GO" id="GO:0006355">
    <property type="term" value="P:regulation of DNA-templated transcription"/>
    <property type="evidence" value="ECO:0007669"/>
    <property type="project" value="InterPro"/>
</dbReference>
<evidence type="ECO:0000256" key="3">
    <source>
        <dbReference type="ARBA" id="ARBA00023125"/>
    </source>
</evidence>
<evidence type="ECO:0000256" key="5">
    <source>
        <dbReference type="PROSITE-ProRule" id="PRU00169"/>
    </source>
</evidence>
<feature type="region of interest" description="Disordered" evidence="6">
    <location>
        <begin position="1"/>
        <end position="24"/>
    </location>
</feature>
<feature type="domain" description="HTH luxR-type" evidence="7">
    <location>
        <begin position="175"/>
        <end position="240"/>
    </location>
</feature>
<dbReference type="CDD" id="cd17535">
    <property type="entry name" value="REC_NarL-like"/>
    <property type="match status" value="1"/>
</dbReference>
<evidence type="ECO:0000256" key="1">
    <source>
        <dbReference type="ARBA" id="ARBA00022553"/>
    </source>
</evidence>
<accession>A0A5C5RXY2</accession>
<evidence type="ECO:0000259" key="8">
    <source>
        <dbReference type="PROSITE" id="PS50110"/>
    </source>
</evidence>
<evidence type="ECO:0000313" key="9">
    <source>
        <dbReference type="EMBL" id="TWS27290.1"/>
    </source>
</evidence>
<evidence type="ECO:0000256" key="2">
    <source>
        <dbReference type="ARBA" id="ARBA00023015"/>
    </source>
</evidence>
<dbReference type="PRINTS" id="PR00038">
    <property type="entry name" value="HTHLUXR"/>
</dbReference>
<dbReference type="InterPro" id="IPR000792">
    <property type="entry name" value="Tscrpt_reg_LuxR_C"/>
</dbReference>
<feature type="domain" description="Response regulatory" evidence="8">
    <location>
        <begin position="31"/>
        <end position="147"/>
    </location>
</feature>
<keyword evidence="10" id="KW-1185">Reference proteome</keyword>
<gene>
    <name evidence="9" type="ORF">FK530_19290</name>
</gene>
<dbReference type="InterPro" id="IPR016032">
    <property type="entry name" value="Sig_transdc_resp-reg_C-effctor"/>
</dbReference>
<dbReference type="SUPFAM" id="SSF46894">
    <property type="entry name" value="C-terminal effector domain of the bipartite response regulators"/>
    <property type="match status" value="1"/>
</dbReference>
<dbReference type="PROSITE" id="PS00622">
    <property type="entry name" value="HTH_LUXR_1"/>
    <property type="match status" value="1"/>
</dbReference>
<dbReference type="PANTHER" id="PTHR43214:SF24">
    <property type="entry name" value="TRANSCRIPTIONAL REGULATORY PROTEIN NARL-RELATED"/>
    <property type="match status" value="1"/>
</dbReference>
<dbReference type="SUPFAM" id="SSF52172">
    <property type="entry name" value="CheY-like"/>
    <property type="match status" value="1"/>
</dbReference>
<dbReference type="InterPro" id="IPR001789">
    <property type="entry name" value="Sig_transdc_resp-reg_receiver"/>
</dbReference>
<keyword evidence="2" id="KW-0805">Transcription regulation</keyword>